<dbReference type="AlphaFoldDB" id="G2MRQ5"/>
<evidence type="ECO:0000313" key="4">
    <source>
        <dbReference type="Proteomes" id="UP000008276"/>
    </source>
</evidence>
<dbReference type="eggNOG" id="COG1098">
    <property type="taxonomic scope" value="Bacteria"/>
</dbReference>
<dbReference type="CDD" id="cd05692">
    <property type="entry name" value="S1_RPS1_repeat_hs4"/>
    <property type="match status" value="1"/>
</dbReference>
<feature type="region of interest" description="Disordered" evidence="1">
    <location>
        <begin position="74"/>
        <end position="99"/>
    </location>
</feature>
<dbReference type="FunFam" id="2.40.50.140:FF:000051">
    <property type="entry name" value="RNA-binding transcriptional accessory protein"/>
    <property type="match status" value="1"/>
</dbReference>
<dbReference type="Proteomes" id="UP000008276">
    <property type="component" value="Chromosome"/>
</dbReference>
<dbReference type="InterPro" id="IPR003029">
    <property type="entry name" value="S1_domain"/>
</dbReference>
<evidence type="ECO:0000256" key="1">
    <source>
        <dbReference type="SAM" id="MobiDB-lite"/>
    </source>
</evidence>
<dbReference type="EMBL" id="CP002991">
    <property type="protein sequence ID" value="AEM79786.1"/>
    <property type="molecule type" value="Genomic_DNA"/>
</dbReference>
<name>G2MRQ5_9THEO</name>
<gene>
    <name evidence="3" type="ORF">Thewi_2451</name>
</gene>
<dbReference type="PROSITE" id="PS50126">
    <property type="entry name" value="S1"/>
    <property type="match status" value="1"/>
</dbReference>
<dbReference type="SUPFAM" id="SSF50249">
    <property type="entry name" value="Nucleic acid-binding proteins"/>
    <property type="match status" value="1"/>
</dbReference>
<dbReference type="Gene3D" id="2.40.50.140">
    <property type="entry name" value="Nucleic acid-binding proteins"/>
    <property type="match status" value="1"/>
</dbReference>
<dbReference type="PANTHER" id="PTHR10724">
    <property type="entry name" value="30S RIBOSOMAL PROTEIN S1"/>
    <property type="match status" value="1"/>
</dbReference>
<dbReference type="SMART" id="SM00316">
    <property type="entry name" value="S1"/>
    <property type="match status" value="1"/>
</dbReference>
<dbReference type="GO" id="GO:0006412">
    <property type="term" value="P:translation"/>
    <property type="evidence" value="ECO:0007669"/>
    <property type="project" value="TreeGrafter"/>
</dbReference>
<feature type="compositionally biased region" description="Basic and acidic residues" evidence="1">
    <location>
        <begin position="122"/>
        <end position="133"/>
    </location>
</feature>
<dbReference type="Pfam" id="PF00575">
    <property type="entry name" value="S1"/>
    <property type="match status" value="1"/>
</dbReference>
<evidence type="ECO:0000259" key="2">
    <source>
        <dbReference type="PROSITE" id="PS50126"/>
    </source>
</evidence>
<proteinExistence type="predicted"/>
<reference evidence="3 4" key="1">
    <citation type="submission" date="2011-08" db="EMBL/GenBank/DDBJ databases">
        <title>Complete sequence of Thermoanaerobacter wiegelii Rt8.B1.</title>
        <authorList>
            <consortium name="US DOE Joint Genome Institute"/>
            <person name="Lucas S."/>
            <person name="Han J."/>
            <person name="Lapidus A."/>
            <person name="Cheng J.-F."/>
            <person name="Goodwin L."/>
            <person name="Pitluck S."/>
            <person name="Peters L."/>
            <person name="Mikhailova N."/>
            <person name="Zeytun A."/>
            <person name="Daligault H."/>
            <person name="Detter J.C."/>
            <person name="Han C."/>
            <person name="Tapia R."/>
            <person name="Land M."/>
            <person name="Hauser L."/>
            <person name="Kyrpides N."/>
            <person name="Ivanova N."/>
            <person name="Pagani I."/>
            <person name="Hemme C."/>
            <person name="Woyke T."/>
        </authorList>
    </citation>
    <scope>NUCLEOTIDE SEQUENCE [LARGE SCALE GENOMIC DNA]</scope>
    <source>
        <strain evidence="3 4">Rt8.B1</strain>
    </source>
</reference>
<dbReference type="GO" id="GO:0003735">
    <property type="term" value="F:structural constituent of ribosome"/>
    <property type="evidence" value="ECO:0007669"/>
    <property type="project" value="TreeGrafter"/>
</dbReference>
<feature type="region of interest" description="Disordered" evidence="1">
    <location>
        <begin position="122"/>
        <end position="144"/>
    </location>
</feature>
<protein>
    <submittedName>
        <fullName evidence="3">RNA binding S1 domain protein</fullName>
    </submittedName>
</protein>
<dbReference type="STRING" id="697303.Thewi_2451"/>
<feature type="domain" description="S1 motif" evidence="2">
    <location>
        <begin position="6"/>
        <end position="74"/>
    </location>
</feature>
<evidence type="ECO:0000313" key="3">
    <source>
        <dbReference type="EMBL" id="AEM79786.1"/>
    </source>
</evidence>
<dbReference type="InterPro" id="IPR050437">
    <property type="entry name" value="Ribos_protein_bS1-like"/>
</dbReference>
<dbReference type="InterPro" id="IPR012340">
    <property type="entry name" value="NA-bd_OB-fold"/>
</dbReference>
<dbReference type="HOGENOM" id="CLU_128762_0_0_9"/>
<dbReference type="RefSeq" id="WP_014063604.1">
    <property type="nucleotide sequence ID" value="NC_015958.1"/>
</dbReference>
<dbReference type="GO" id="GO:0003729">
    <property type="term" value="F:mRNA binding"/>
    <property type="evidence" value="ECO:0007669"/>
    <property type="project" value="TreeGrafter"/>
</dbReference>
<dbReference type="KEGG" id="twi:Thewi_2451"/>
<sequence length="144" mass="16745">MPFEVGDVVEGTVLNITDFGAFIQLPEGKTGLVHISEVANTYVKDIREHLKEHDKVKVKILSMDANGRISLSIKKALPKNNNNNNKERDPKDFVWQSNRNYNTNSSFEERLLKFLKDSDERQQQLRKNFDSKRRNTGYRRSNGY</sequence>
<keyword evidence="4" id="KW-1185">Reference proteome</keyword>
<dbReference type="GO" id="GO:0005737">
    <property type="term" value="C:cytoplasm"/>
    <property type="evidence" value="ECO:0007669"/>
    <property type="project" value="UniProtKB-ARBA"/>
</dbReference>
<accession>G2MRQ5</accession>
<dbReference type="NCBIfam" id="NF004473">
    <property type="entry name" value="PRK05807.1"/>
    <property type="match status" value="1"/>
</dbReference>
<organism evidence="3 4">
    <name type="scientific">Thermoanaerobacter wiegelii Rt8.B1</name>
    <dbReference type="NCBI Taxonomy" id="697303"/>
    <lineage>
        <taxon>Bacteria</taxon>
        <taxon>Bacillati</taxon>
        <taxon>Bacillota</taxon>
        <taxon>Clostridia</taxon>
        <taxon>Thermoanaerobacterales</taxon>
        <taxon>Thermoanaerobacteraceae</taxon>
        <taxon>Thermoanaerobacter</taxon>
    </lineage>
</organism>